<dbReference type="Proteomes" id="UP000007110">
    <property type="component" value="Unassembled WGS sequence"/>
</dbReference>
<dbReference type="PANTHER" id="PTHR23001:SF7">
    <property type="entry name" value="EUKARYOTIC TRANSLATION INITIATION FACTOR 5"/>
    <property type="match status" value="1"/>
</dbReference>
<dbReference type="InterPro" id="IPR016190">
    <property type="entry name" value="Transl_init_fac_IF2/IF5_Zn-bd"/>
</dbReference>
<dbReference type="Gene3D" id="2.20.25.350">
    <property type="match status" value="1"/>
</dbReference>
<sequence length="423" mass="47419">MSLNVNRAVTDQFYRYKMPRLLAKVEGSGNGIKTVIINMVEIGKSLCRPPTYPTKFFGCELGAQTQFDFKNNRFIVNGSHDANKLQDLLDIFIKKYVLCPECDNPETFLIVKKGNIGQRCIACGHVGIVDLRHKLSTFIIKNPPEHDPRSVGSSKTERKGKKSQNKQQNGEGDACQEEEDFGDDDDEEWSVDTSEEAIRERMGDLSGGAKGLTLNDDLEKTGQERLDIFYKFVKAKKAGGDLKGCDKEFLVEAERLDVKDKGPLILAELLLDEQVLTQLKQHQYHFLRLLNDNPKGQKYFLNGLEQLIALHAKSLVPKVPSILKAVYDLDLIDEDVILTWAAKPSKKYVSKEVMQQIHEKAAPFIKWLKEAEEEESSEDEVVVAFSNRGGAGLKVETTEPKKASAAQPATPAAKEDDFDIDDI</sequence>
<dbReference type="FunFam" id="2.20.25.350:FF:000001">
    <property type="entry name" value="Eukaryotic translation initiation factor 5"/>
    <property type="match status" value="1"/>
</dbReference>
<reference evidence="10" key="1">
    <citation type="submission" date="2015-02" db="EMBL/GenBank/DDBJ databases">
        <title>Genome sequencing for Strongylocentrotus purpuratus.</title>
        <authorList>
            <person name="Murali S."/>
            <person name="Liu Y."/>
            <person name="Vee V."/>
            <person name="English A."/>
            <person name="Wang M."/>
            <person name="Skinner E."/>
            <person name="Han Y."/>
            <person name="Muzny D.M."/>
            <person name="Worley K.C."/>
            <person name="Gibbs R.A."/>
        </authorList>
    </citation>
    <scope>NUCLEOTIDE SEQUENCE</scope>
</reference>
<dbReference type="KEGG" id="spu:115919073"/>
<dbReference type="GeneID" id="115919073"/>
<dbReference type="KEGG" id="spu:582822"/>
<dbReference type="FunFam" id="3.30.30.170:FF:000002">
    <property type="entry name" value="Eukaryotic translation initiation factor 5"/>
    <property type="match status" value="1"/>
</dbReference>
<evidence type="ECO:0000256" key="5">
    <source>
        <dbReference type="ARBA" id="ARBA00022917"/>
    </source>
</evidence>
<dbReference type="PANTHER" id="PTHR23001">
    <property type="entry name" value="EUKARYOTIC TRANSLATION INITIATION FACTOR"/>
    <property type="match status" value="1"/>
</dbReference>
<dbReference type="GO" id="GO:0001732">
    <property type="term" value="P:formation of cytoplasmic translation initiation complex"/>
    <property type="evidence" value="ECO:0000318"/>
    <property type="project" value="GO_Central"/>
</dbReference>
<dbReference type="PROSITE" id="PS51363">
    <property type="entry name" value="W2"/>
    <property type="match status" value="1"/>
</dbReference>
<feature type="region of interest" description="Disordered" evidence="7">
    <location>
        <begin position="393"/>
        <end position="423"/>
    </location>
</feature>
<protein>
    <recommendedName>
        <fullName evidence="2">Eukaryotic translation initiation factor 5</fullName>
    </recommendedName>
</protein>
<dbReference type="InterPro" id="IPR045196">
    <property type="entry name" value="IF2/IF5"/>
</dbReference>
<dbReference type="GO" id="GO:0005829">
    <property type="term" value="C:cytosol"/>
    <property type="evidence" value="ECO:0000318"/>
    <property type="project" value="GO_Central"/>
</dbReference>
<feature type="compositionally biased region" description="Low complexity" evidence="7">
    <location>
        <begin position="403"/>
        <end position="412"/>
    </location>
</feature>
<evidence type="ECO:0000256" key="2">
    <source>
        <dbReference type="ARBA" id="ARBA00018059"/>
    </source>
</evidence>
<dbReference type="Gene3D" id="3.30.30.170">
    <property type="match status" value="1"/>
</dbReference>
<evidence type="ECO:0000256" key="6">
    <source>
        <dbReference type="ARBA" id="ARBA00023134"/>
    </source>
</evidence>
<evidence type="ECO:0000259" key="8">
    <source>
        <dbReference type="PROSITE" id="PS51363"/>
    </source>
</evidence>
<dbReference type="OrthoDB" id="10250831at2759"/>
<dbReference type="SUPFAM" id="SSF75689">
    <property type="entry name" value="Zinc-binding domain of translation initiation factor 2 beta"/>
    <property type="match status" value="1"/>
</dbReference>
<dbReference type="CDD" id="cd11561">
    <property type="entry name" value="W2_eIF5"/>
    <property type="match status" value="1"/>
</dbReference>
<dbReference type="RefSeq" id="XP_030854841.1">
    <property type="nucleotide sequence ID" value="XM_030998981.1"/>
</dbReference>
<dbReference type="GO" id="GO:0005092">
    <property type="term" value="F:GDP-dissociation inhibitor activity"/>
    <property type="evidence" value="ECO:0000318"/>
    <property type="project" value="GO_Central"/>
</dbReference>
<evidence type="ECO:0000313" key="10">
    <source>
        <dbReference type="Proteomes" id="UP000007110"/>
    </source>
</evidence>
<keyword evidence="10" id="KW-1185">Reference proteome</keyword>
<dbReference type="InterPro" id="IPR003307">
    <property type="entry name" value="W2_domain"/>
</dbReference>
<dbReference type="GO" id="GO:0005525">
    <property type="term" value="F:GTP binding"/>
    <property type="evidence" value="ECO:0007669"/>
    <property type="project" value="UniProtKB-KW"/>
</dbReference>
<dbReference type="GO" id="GO:0003743">
    <property type="term" value="F:translation initiation factor activity"/>
    <property type="evidence" value="ECO:0000318"/>
    <property type="project" value="GO_Central"/>
</dbReference>
<evidence type="ECO:0000256" key="1">
    <source>
        <dbReference type="ARBA" id="ARBA00010397"/>
    </source>
</evidence>
<keyword evidence="3" id="KW-0396">Initiation factor</keyword>
<dbReference type="InterPro" id="IPR016189">
    <property type="entry name" value="Transl_init_fac_IF2/IF5_N"/>
</dbReference>
<dbReference type="EnsemblMetazoa" id="XM_011676669">
    <property type="protein sequence ID" value="XP_011674971"/>
    <property type="gene ID" value="LOC582822"/>
</dbReference>
<evidence type="ECO:0000313" key="9">
    <source>
        <dbReference type="EnsemblMetazoa" id="XP_011674971"/>
    </source>
</evidence>
<dbReference type="InParanoid" id="A0A7M7HN55"/>
<dbReference type="GO" id="GO:0071074">
    <property type="term" value="F:eukaryotic initiation factor eIF2 binding"/>
    <property type="evidence" value="ECO:0000318"/>
    <property type="project" value="GO_Central"/>
</dbReference>
<dbReference type="Pfam" id="PF02020">
    <property type="entry name" value="W2"/>
    <property type="match status" value="1"/>
</dbReference>
<dbReference type="RefSeq" id="XP_011674971.1">
    <property type="nucleotide sequence ID" value="XM_011676669.2"/>
</dbReference>
<dbReference type="SMART" id="SM00515">
    <property type="entry name" value="eIF5C"/>
    <property type="match status" value="1"/>
</dbReference>
<comment type="similarity">
    <text evidence="1">Belongs to the eIF-2-beta/eIF-5 family.</text>
</comment>
<accession>A0A7M7HN55</accession>
<dbReference type="SUPFAM" id="SSF100966">
    <property type="entry name" value="Translation initiation factor 2 beta, aIF2beta, N-terminal domain"/>
    <property type="match status" value="1"/>
</dbReference>
<dbReference type="GeneID" id="582822"/>
<dbReference type="InterPro" id="IPR016024">
    <property type="entry name" value="ARM-type_fold"/>
</dbReference>
<feature type="region of interest" description="Disordered" evidence="7">
    <location>
        <begin position="141"/>
        <end position="195"/>
    </location>
</feature>
<dbReference type="Gene3D" id="1.25.40.180">
    <property type="match status" value="1"/>
</dbReference>
<proteinExistence type="inferred from homology"/>
<dbReference type="Pfam" id="PF01873">
    <property type="entry name" value="eIF-5_eIF-2B"/>
    <property type="match status" value="1"/>
</dbReference>
<dbReference type="SMART" id="SM00653">
    <property type="entry name" value="eIF2B_5"/>
    <property type="match status" value="1"/>
</dbReference>
<keyword evidence="6" id="KW-0342">GTP-binding</keyword>
<evidence type="ECO:0000256" key="4">
    <source>
        <dbReference type="ARBA" id="ARBA00022741"/>
    </source>
</evidence>
<evidence type="ECO:0000256" key="7">
    <source>
        <dbReference type="SAM" id="MobiDB-lite"/>
    </source>
</evidence>
<dbReference type="EnsemblMetazoa" id="XM_030998981">
    <property type="protein sequence ID" value="XP_030854841"/>
    <property type="gene ID" value="LOC115919073"/>
</dbReference>
<feature type="compositionally biased region" description="Acidic residues" evidence="7">
    <location>
        <begin position="174"/>
        <end position="195"/>
    </location>
</feature>
<name>A0A7M7HN55_STRPU</name>
<dbReference type="InterPro" id="IPR002735">
    <property type="entry name" value="Transl_init_fac_IF2/IF5_dom"/>
</dbReference>
<feature type="domain" description="W2" evidence="8">
    <location>
        <begin position="219"/>
        <end position="378"/>
    </location>
</feature>
<reference evidence="9" key="2">
    <citation type="submission" date="2021-01" db="UniProtKB">
        <authorList>
            <consortium name="EnsemblMetazoa"/>
        </authorList>
    </citation>
    <scope>IDENTIFICATION</scope>
</reference>
<dbReference type="OMA" id="YRYKMEK"/>
<organism evidence="9 10">
    <name type="scientific">Strongylocentrotus purpuratus</name>
    <name type="common">Purple sea urchin</name>
    <dbReference type="NCBI Taxonomy" id="7668"/>
    <lineage>
        <taxon>Eukaryota</taxon>
        <taxon>Metazoa</taxon>
        <taxon>Echinodermata</taxon>
        <taxon>Eleutherozoa</taxon>
        <taxon>Echinozoa</taxon>
        <taxon>Echinoidea</taxon>
        <taxon>Euechinoidea</taxon>
        <taxon>Echinacea</taxon>
        <taxon>Camarodonta</taxon>
        <taxon>Echinidea</taxon>
        <taxon>Strongylocentrotidae</taxon>
        <taxon>Strongylocentrotus</taxon>
    </lineage>
</organism>
<dbReference type="AlphaFoldDB" id="A0A7M7HN55"/>
<dbReference type="SUPFAM" id="SSF48371">
    <property type="entry name" value="ARM repeat"/>
    <property type="match status" value="1"/>
</dbReference>
<keyword evidence="4" id="KW-0547">Nucleotide-binding</keyword>
<evidence type="ECO:0000256" key="3">
    <source>
        <dbReference type="ARBA" id="ARBA00022540"/>
    </source>
</evidence>
<keyword evidence="5" id="KW-0648">Protein biosynthesis</keyword>